<accession>A0ABR4LNU4</accession>
<name>A0ABR4LNU4_9EURO</name>
<keyword evidence="2" id="KW-1185">Reference proteome</keyword>
<reference evidence="1 2" key="1">
    <citation type="submission" date="2024-07" db="EMBL/GenBank/DDBJ databases">
        <title>Section-level genome sequencing and comparative genomics of Aspergillus sections Usti and Cavernicolus.</title>
        <authorList>
            <consortium name="Lawrence Berkeley National Laboratory"/>
            <person name="Nybo J.L."/>
            <person name="Vesth T.C."/>
            <person name="Theobald S."/>
            <person name="Frisvad J.C."/>
            <person name="Larsen T.O."/>
            <person name="Kjaerboelling I."/>
            <person name="Rothschild-Mancinelli K."/>
            <person name="Lyhne E.K."/>
            <person name="Kogle M.E."/>
            <person name="Barry K."/>
            <person name="Clum A."/>
            <person name="Na H."/>
            <person name="Ledsgaard L."/>
            <person name="Lin J."/>
            <person name="Lipzen A."/>
            <person name="Kuo A."/>
            <person name="Riley R."/>
            <person name="Mondo S."/>
            <person name="Labutti K."/>
            <person name="Haridas S."/>
            <person name="Pangalinan J."/>
            <person name="Salamov A.A."/>
            <person name="Simmons B.A."/>
            <person name="Magnuson J.K."/>
            <person name="Chen J."/>
            <person name="Drula E."/>
            <person name="Henrissat B."/>
            <person name="Wiebenga A."/>
            <person name="Lubbers R.J."/>
            <person name="Gomes A.C."/>
            <person name="Macurrencykelacurrency M.R."/>
            <person name="Stajich J."/>
            <person name="Grigoriev I.V."/>
            <person name="Mortensen U.H."/>
            <person name="De Vries R.P."/>
            <person name="Baker S.E."/>
            <person name="Andersen M.R."/>
        </authorList>
    </citation>
    <scope>NUCLEOTIDE SEQUENCE [LARGE SCALE GENOMIC DNA]</scope>
    <source>
        <strain evidence="1 2">CBS 449.75</strain>
    </source>
</reference>
<evidence type="ECO:0000313" key="1">
    <source>
        <dbReference type="EMBL" id="KAL2866211.1"/>
    </source>
</evidence>
<dbReference type="RefSeq" id="XP_070885190.1">
    <property type="nucleotide sequence ID" value="XM_071033139.1"/>
</dbReference>
<proteinExistence type="predicted"/>
<evidence type="ECO:0000313" key="2">
    <source>
        <dbReference type="Proteomes" id="UP001610432"/>
    </source>
</evidence>
<comment type="caution">
    <text evidence="1">The sequence shown here is derived from an EMBL/GenBank/DDBJ whole genome shotgun (WGS) entry which is preliminary data.</text>
</comment>
<gene>
    <name evidence="1" type="ORF">BJX67DRAFT_382025</name>
</gene>
<dbReference type="GeneID" id="98148211"/>
<dbReference type="Proteomes" id="UP001610432">
    <property type="component" value="Unassembled WGS sequence"/>
</dbReference>
<organism evidence="1 2">
    <name type="scientific">Aspergillus lucknowensis</name>
    <dbReference type="NCBI Taxonomy" id="176173"/>
    <lineage>
        <taxon>Eukaryota</taxon>
        <taxon>Fungi</taxon>
        <taxon>Dikarya</taxon>
        <taxon>Ascomycota</taxon>
        <taxon>Pezizomycotina</taxon>
        <taxon>Eurotiomycetes</taxon>
        <taxon>Eurotiomycetidae</taxon>
        <taxon>Eurotiales</taxon>
        <taxon>Aspergillaceae</taxon>
        <taxon>Aspergillus</taxon>
        <taxon>Aspergillus subgen. Nidulantes</taxon>
    </lineage>
</organism>
<protein>
    <submittedName>
        <fullName evidence="1">Uncharacterized protein</fullName>
    </submittedName>
</protein>
<sequence>MLGENADNRCIVEEPSRGFLGNLTPSILRYYKYHSRNQFLKDLKDAGATDTREWFLLIGVTEEIFTNNFLEPEYGDFSTWTSFDPELKLLLIRLVKSTPHEAAAGTFQIVLQEAIVTVGMKRSLQYIGTAAHFASIKAKEPDKAWRPRRLPRHRSKNWPSVVLEVAYSETKAKLDSTCDTGSTLGRER</sequence>
<dbReference type="EMBL" id="JBFXLQ010000026">
    <property type="protein sequence ID" value="KAL2866211.1"/>
    <property type="molecule type" value="Genomic_DNA"/>
</dbReference>